<dbReference type="RefSeq" id="WP_196985936.1">
    <property type="nucleotide sequence ID" value="NZ_JADWYS010000001.1"/>
</dbReference>
<dbReference type="AlphaFoldDB" id="A0A931H3X2"/>
<keyword evidence="3" id="KW-1185">Reference proteome</keyword>
<evidence type="ECO:0000256" key="1">
    <source>
        <dbReference type="SAM" id="MobiDB-lite"/>
    </source>
</evidence>
<reference evidence="2" key="1">
    <citation type="submission" date="2020-11" db="EMBL/GenBank/DDBJ databases">
        <title>Bacterial whole genome sequence for Caenimonas sp. DR4.4.</title>
        <authorList>
            <person name="Le V."/>
            <person name="Ko S.-R."/>
            <person name="Ahn C.-Y."/>
            <person name="Oh H.-M."/>
        </authorList>
    </citation>
    <scope>NUCLEOTIDE SEQUENCE</scope>
    <source>
        <strain evidence="2">DR4.4</strain>
    </source>
</reference>
<comment type="caution">
    <text evidence="2">The sequence shown here is derived from an EMBL/GenBank/DDBJ whole genome shotgun (WGS) entry which is preliminary data.</text>
</comment>
<dbReference type="Proteomes" id="UP000651050">
    <property type="component" value="Unassembled WGS sequence"/>
</dbReference>
<protein>
    <submittedName>
        <fullName evidence="2">Uncharacterized protein</fullName>
    </submittedName>
</protein>
<gene>
    <name evidence="2" type="ORF">I5803_08500</name>
</gene>
<dbReference type="EMBL" id="JADWYS010000001">
    <property type="protein sequence ID" value="MBG9388057.1"/>
    <property type="molecule type" value="Genomic_DNA"/>
</dbReference>
<accession>A0A931H3X2</accession>
<evidence type="ECO:0000313" key="2">
    <source>
        <dbReference type="EMBL" id="MBG9388057.1"/>
    </source>
</evidence>
<name>A0A931H3X2_9BURK</name>
<proteinExistence type="predicted"/>
<sequence>MSTLAGLIETLRNSLREGVAPELVSDAAHSQFAGVIDVLDKLQGMAVWSPALLRERIAVLEAGCAAVVQRALSAGVAPPVDPAPALPPQATQAQLEEALRNAERRVARLTDWLFEPGADAAPAPALRRELDLLVRATLRDALAVEKRLTPRADLSGMTRASEEDVDSGARPG</sequence>
<evidence type="ECO:0000313" key="3">
    <source>
        <dbReference type="Proteomes" id="UP000651050"/>
    </source>
</evidence>
<organism evidence="2 3">
    <name type="scientific">Caenimonas aquaedulcis</name>
    <dbReference type="NCBI Taxonomy" id="2793270"/>
    <lineage>
        <taxon>Bacteria</taxon>
        <taxon>Pseudomonadati</taxon>
        <taxon>Pseudomonadota</taxon>
        <taxon>Betaproteobacteria</taxon>
        <taxon>Burkholderiales</taxon>
        <taxon>Comamonadaceae</taxon>
        <taxon>Caenimonas</taxon>
    </lineage>
</organism>
<feature type="region of interest" description="Disordered" evidence="1">
    <location>
        <begin position="153"/>
        <end position="172"/>
    </location>
</feature>